<gene>
    <name evidence="2" type="ORF">J5A58_08760</name>
</gene>
<feature type="signal peptide" evidence="1">
    <location>
        <begin position="1"/>
        <end position="21"/>
    </location>
</feature>
<organism evidence="2 3">
    <name type="scientific">Prevotella melaninogenica</name>
    <dbReference type="NCBI Taxonomy" id="28132"/>
    <lineage>
        <taxon>Bacteria</taxon>
        <taxon>Pseudomonadati</taxon>
        <taxon>Bacteroidota</taxon>
        <taxon>Bacteroidia</taxon>
        <taxon>Bacteroidales</taxon>
        <taxon>Prevotellaceae</taxon>
        <taxon>Prevotella</taxon>
    </lineage>
</organism>
<dbReference type="RefSeq" id="WP_211808648.1">
    <property type="nucleotide sequence ID" value="NZ_CP072362.1"/>
</dbReference>
<sequence length="221" mass="24367">MKLRLLVFIGLMTNLLVSAQAQTSSNDVVFVDEQGRVITNNTTVVLNKVEKTTFPFEGNKISGKVYIQNKSDKSQDVSLSYTIDDIDEGDLQVCAYGNCTFHSEAGTYEVGSKFFPIGLKKEAVEIDHSYGEFENCTVTLKLTIKELGSQEEKAGPMITIKFDTKATGIAAVAPQKGITYDVYNTQGVLLHKQLTSLTNLPKGVYIVKQTGVAYTKKYVIR</sequence>
<proteinExistence type="predicted"/>
<name>A0ABX7XTJ9_9BACT</name>
<keyword evidence="1" id="KW-0732">Signal</keyword>
<keyword evidence="3" id="KW-1185">Reference proteome</keyword>
<evidence type="ECO:0000313" key="2">
    <source>
        <dbReference type="EMBL" id="QUB76838.1"/>
    </source>
</evidence>
<evidence type="ECO:0000256" key="1">
    <source>
        <dbReference type="SAM" id="SignalP"/>
    </source>
</evidence>
<accession>A0ABX7XTJ9</accession>
<dbReference type="EMBL" id="CP072362">
    <property type="protein sequence ID" value="QUB76838.1"/>
    <property type="molecule type" value="Genomic_DNA"/>
</dbReference>
<feature type="chain" id="PRO_5046130559" evidence="1">
    <location>
        <begin position="22"/>
        <end position="221"/>
    </location>
</feature>
<dbReference type="Proteomes" id="UP000682195">
    <property type="component" value="Chromosome 2"/>
</dbReference>
<evidence type="ECO:0000313" key="3">
    <source>
        <dbReference type="Proteomes" id="UP000682195"/>
    </source>
</evidence>
<reference evidence="2 3" key="1">
    <citation type="submission" date="2021-03" db="EMBL/GenBank/DDBJ databases">
        <title>Human Oral Microbial Genomes.</title>
        <authorList>
            <person name="Johnston C.D."/>
            <person name="Chen T."/>
            <person name="Dewhirst F.E."/>
        </authorList>
    </citation>
    <scope>NUCLEOTIDE SEQUENCE [LARGE SCALE GENOMIC DNA]</scope>
    <source>
        <strain evidence="2 3">F0054</strain>
    </source>
</reference>
<protein>
    <submittedName>
        <fullName evidence="2">T9SS C-terminal target domain-containing protein</fullName>
    </submittedName>
</protein>